<sequence>MKRLLLIIVFLTTYSLNAQKSLPGFDKITQEQINLTSVSFEKDADAVILSEIGQISISGRDYYIDVKKRVKILTEQGKKNANIEIEYYSNQNLESISDLKGQTINQENNQFVNYPLDYKEIFDVKVNDYYSVKRITFPNIKVGSIIEYQYRVRGNHLYLINAWDFQHSLPTLNSKFRAEVTGYLDYTNLLIGKRLVEKYENKNSKSEWELTNVPSIKEIKFAYNNKDYSERIRLQLKGYYGEKANVFGNTVEYKTAIHTWKDLKKELSANNDRFLNEAYVSKLAIEIPDGTTQLETLKNVVNYFNKNFRWNYFRSIFLSETQRTIVDKRTGNLADLNALFQTLLKAKNIKSDLLLVSTRQHGKLMTNFPYLNQFDAIINLVELNDKSTYIINAANVSVEQLKFPSLHIFNDLAFNINAKEDVFLNLKPFLSSYESNMTYTIQDNNEIMETRKEMFDGYFYHENSKDKTDLIHQYLNSAINTTYDDVNNKKIFYDSTDEKHKIMAVGKTIINENNNFYTLENPLKHYLSTFLFNEKDRKNNIEFNFPQYFVINVKVKIPEGYKVVPPIDFTKTLQPNENLLYHQNFIVKDNSIQLLIQFLSKKSVYEYKEYSTLKNFFDAAQKLSQQEFIIKKN</sequence>
<protein>
    <recommendedName>
        <fullName evidence="2">DUF3857 domain-containing protein</fullName>
    </recommendedName>
</protein>
<accession>A0A511NG81</accession>
<dbReference type="STRING" id="1218108.GCA_000382425_02244"/>
<dbReference type="OrthoDB" id="98874at2"/>
<name>A0A511NG81_9FLAO</name>
<evidence type="ECO:0000259" key="2">
    <source>
        <dbReference type="Pfam" id="PF12969"/>
    </source>
</evidence>
<feature type="domain" description="DUF3857" evidence="2">
    <location>
        <begin position="66"/>
        <end position="216"/>
    </location>
</feature>
<dbReference type="EMBL" id="BJXC01000007">
    <property type="protein sequence ID" value="GEM51508.1"/>
    <property type="molecule type" value="Genomic_DNA"/>
</dbReference>
<dbReference type="InterPro" id="IPR024618">
    <property type="entry name" value="DUF3857"/>
</dbReference>
<dbReference type="RefSeq" id="WP_019975722.1">
    <property type="nucleotide sequence ID" value="NZ_BJXC01000007.1"/>
</dbReference>
<feature type="signal peptide" evidence="1">
    <location>
        <begin position="1"/>
        <end position="20"/>
    </location>
</feature>
<evidence type="ECO:0000256" key="1">
    <source>
        <dbReference type="SAM" id="SignalP"/>
    </source>
</evidence>
<evidence type="ECO:0000313" key="4">
    <source>
        <dbReference type="Proteomes" id="UP000321245"/>
    </source>
</evidence>
<dbReference type="Proteomes" id="UP000321245">
    <property type="component" value="Unassembled WGS sequence"/>
</dbReference>
<dbReference type="AlphaFoldDB" id="A0A511NG81"/>
<evidence type="ECO:0000313" key="3">
    <source>
        <dbReference type="EMBL" id="GEM51508.1"/>
    </source>
</evidence>
<reference evidence="3 4" key="1">
    <citation type="submission" date="2019-07" db="EMBL/GenBank/DDBJ databases">
        <title>Whole genome shotgun sequence of Empedobacter brevis NBRC 14943.</title>
        <authorList>
            <person name="Hosoyama A."/>
            <person name="Uohara A."/>
            <person name="Ohji S."/>
            <person name="Ichikawa N."/>
        </authorList>
    </citation>
    <scope>NUCLEOTIDE SEQUENCE [LARGE SCALE GENOMIC DNA]</scope>
    <source>
        <strain evidence="3 4">NBRC 14943</strain>
    </source>
</reference>
<feature type="chain" id="PRO_5022235653" description="DUF3857 domain-containing protein" evidence="1">
    <location>
        <begin position="21"/>
        <end position="633"/>
    </location>
</feature>
<organism evidence="3 4">
    <name type="scientific">Empedobacter brevis NBRC 14943 = ATCC 43319</name>
    <dbReference type="NCBI Taxonomy" id="1218108"/>
    <lineage>
        <taxon>Bacteria</taxon>
        <taxon>Pseudomonadati</taxon>
        <taxon>Bacteroidota</taxon>
        <taxon>Flavobacteriia</taxon>
        <taxon>Flavobacteriales</taxon>
        <taxon>Weeksellaceae</taxon>
        <taxon>Empedobacter</taxon>
    </lineage>
</organism>
<keyword evidence="1" id="KW-0732">Signal</keyword>
<gene>
    <name evidence="3" type="ORF">EB1_12980</name>
</gene>
<dbReference type="Gene3D" id="2.60.120.1130">
    <property type="match status" value="1"/>
</dbReference>
<proteinExistence type="predicted"/>
<keyword evidence="4" id="KW-1185">Reference proteome</keyword>
<dbReference type="GeneID" id="84650390"/>
<dbReference type="Gene3D" id="2.60.40.3140">
    <property type="match status" value="1"/>
</dbReference>
<comment type="caution">
    <text evidence="3">The sequence shown here is derived from an EMBL/GenBank/DDBJ whole genome shotgun (WGS) entry which is preliminary data.</text>
</comment>
<dbReference type="Pfam" id="PF12969">
    <property type="entry name" value="DUF3857"/>
    <property type="match status" value="1"/>
</dbReference>
<dbReference type="Gene3D" id="3.10.620.30">
    <property type="match status" value="1"/>
</dbReference>